<feature type="domain" description="Sushi" evidence="3">
    <location>
        <begin position="1"/>
        <end position="73"/>
    </location>
</feature>
<dbReference type="AlphaFoldDB" id="A0A4Y2RMR0"/>
<dbReference type="Gene3D" id="2.10.70.10">
    <property type="entry name" value="Complement Module, domain 1"/>
    <property type="match status" value="1"/>
</dbReference>
<dbReference type="PROSITE" id="PS50923">
    <property type="entry name" value="SUSHI"/>
    <property type="match status" value="1"/>
</dbReference>
<name>A0A4Y2RMR0_ARAVE</name>
<evidence type="ECO:0000313" key="8">
    <source>
        <dbReference type="Proteomes" id="UP000499080"/>
    </source>
</evidence>
<sequence length="151" mass="16470">MRCLNPGSISNGRVDVIPPFDASSQPSSEDDFDFPIGTHLKYACDDGFILLGEDSINCESVGDWSGSFPMCVKDSKTAGPKSFSGSIGAQLSKCEKLPMVNFKSNKCEIPEIERKILSKDQQYLLDISYAIKSGISPEDLTVQVHFPIQDG</sequence>
<dbReference type="EMBL" id="BGPR01017681">
    <property type="protein sequence ID" value="GBN76930.1"/>
    <property type="molecule type" value="Genomic_DNA"/>
</dbReference>
<dbReference type="Pfam" id="PF00084">
    <property type="entry name" value="Sushi"/>
    <property type="match status" value="1"/>
</dbReference>
<comment type="caution">
    <text evidence="2">Lacks conserved residue(s) required for the propagation of feature annotation.</text>
</comment>
<dbReference type="InterPro" id="IPR000436">
    <property type="entry name" value="Sushi_SCR_CCP_dom"/>
</dbReference>
<feature type="disulfide bond" evidence="2">
    <location>
        <begin position="44"/>
        <end position="71"/>
    </location>
</feature>
<evidence type="ECO:0000313" key="4">
    <source>
        <dbReference type="EMBL" id="GBN76930.1"/>
    </source>
</evidence>
<dbReference type="InterPro" id="IPR035976">
    <property type="entry name" value="Sushi/SCR/CCP_sf"/>
</dbReference>
<keyword evidence="2" id="KW-0768">Sushi</keyword>
<dbReference type="EMBL" id="BGPR01017686">
    <property type="protein sequence ID" value="GBN76978.1"/>
    <property type="molecule type" value="Genomic_DNA"/>
</dbReference>
<dbReference type="SUPFAM" id="SSF57535">
    <property type="entry name" value="Complement control module/SCR domain"/>
    <property type="match status" value="1"/>
</dbReference>
<evidence type="ECO:0000256" key="2">
    <source>
        <dbReference type="PROSITE-ProRule" id="PRU00302"/>
    </source>
</evidence>
<evidence type="ECO:0000313" key="5">
    <source>
        <dbReference type="EMBL" id="GBN76945.1"/>
    </source>
</evidence>
<dbReference type="EMBL" id="BGPR01017683">
    <property type="protein sequence ID" value="GBN76945.1"/>
    <property type="molecule type" value="Genomic_DNA"/>
</dbReference>
<evidence type="ECO:0000256" key="1">
    <source>
        <dbReference type="ARBA" id="ARBA00023157"/>
    </source>
</evidence>
<comment type="caution">
    <text evidence="7">The sequence shown here is derived from an EMBL/GenBank/DDBJ whole genome shotgun (WGS) entry which is preliminary data.</text>
</comment>
<reference evidence="7 8" key="1">
    <citation type="journal article" date="2019" name="Sci. Rep.">
        <title>Orb-weaving spider Araneus ventricosus genome elucidates the spidroin gene catalogue.</title>
        <authorList>
            <person name="Kono N."/>
            <person name="Nakamura H."/>
            <person name="Ohtoshi R."/>
            <person name="Moran D.A.P."/>
            <person name="Shinohara A."/>
            <person name="Yoshida Y."/>
            <person name="Fujiwara M."/>
            <person name="Mori M."/>
            <person name="Tomita M."/>
            <person name="Arakawa K."/>
        </authorList>
    </citation>
    <scope>NUCLEOTIDE SEQUENCE [LARGE SCALE GENOMIC DNA]</scope>
</reference>
<organism evidence="7 8">
    <name type="scientific">Araneus ventricosus</name>
    <name type="common">Orbweaver spider</name>
    <name type="synonym">Epeira ventricosa</name>
    <dbReference type="NCBI Taxonomy" id="182803"/>
    <lineage>
        <taxon>Eukaryota</taxon>
        <taxon>Metazoa</taxon>
        <taxon>Ecdysozoa</taxon>
        <taxon>Arthropoda</taxon>
        <taxon>Chelicerata</taxon>
        <taxon>Arachnida</taxon>
        <taxon>Araneae</taxon>
        <taxon>Araneomorphae</taxon>
        <taxon>Entelegynae</taxon>
        <taxon>Araneoidea</taxon>
        <taxon>Araneidae</taxon>
        <taxon>Araneus</taxon>
    </lineage>
</organism>
<gene>
    <name evidence="4" type="ORF">AVEN_11142_1</name>
    <name evidence="5" type="ORF">AVEN_122217_1</name>
    <name evidence="7" type="ORF">AVEN_161768_1</name>
    <name evidence="6" type="ORF">AVEN_94080_1</name>
</gene>
<dbReference type="Proteomes" id="UP000499080">
    <property type="component" value="Unassembled WGS sequence"/>
</dbReference>
<accession>A0A4Y2RMR0</accession>
<keyword evidence="8" id="KW-1185">Reference proteome</keyword>
<protein>
    <recommendedName>
        <fullName evidence="3">Sushi domain-containing protein</fullName>
    </recommendedName>
</protein>
<dbReference type="CDD" id="cd00033">
    <property type="entry name" value="CCP"/>
    <property type="match status" value="1"/>
</dbReference>
<dbReference type="SMART" id="SM00032">
    <property type="entry name" value="CCP"/>
    <property type="match status" value="1"/>
</dbReference>
<proteinExistence type="predicted"/>
<evidence type="ECO:0000313" key="6">
    <source>
        <dbReference type="EMBL" id="GBN76969.1"/>
    </source>
</evidence>
<dbReference type="OrthoDB" id="7487745at2759"/>
<evidence type="ECO:0000313" key="7">
    <source>
        <dbReference type="EMBL" id="GBN76978.1"/>
    </source>
</evidence>
<keyword evidence="1 2" id="KW-1015">Disulfide bond</keyword>
<evidence type="ECO:0000259" key="3">
    <source>
        <dbReference type="PROSITE" id="PS50923"/>
    </source>
</evidence>
<dbReference type="EMBL" id="BGPR01017685">
    <property type="protein sequence ID" value="GBN76969.1"/>
    <property type="molecule type" value="Genomic_DNA"/>
</dbReference>